<comment type="similarity">
    <text evidence="3">Belongs to the CoA-transferase III family.</text>
</comment>
<feature type="domain" description="Electron transfer flavoprotein alpha/beta-subunit N-terminal" evidence="8">
    <location>
        <begin position="558"/>
        <end position="753"/>
    </location>
</feature>
<dbReference type="GO" id="GO:0033539">
    <property type="term" value="P:fatty acid beta-oxidation using acyl-CoA dehydrogenase"/>
    <property type="evidence" value="ECO:0007669"/>
    <property type="project" value="TreeGrafter"/>
</dbReference>
<evidence type="ECO:0000313" key="9">
    <source>
        <dbReference type="EMBL" id="KAJ8496939.1"/>
    </source>
</evidence>
<dbReference type="InterPro" id="IPR044855">
    <property type="entry name" value="CoA-Trfase_III_dom3_sf"/>
</dbReference>
<dbReference type="FunFam" id="3.40.50.620:FF:000011">
    <property type="entry name" value="Electron transfer flavoprotein subunit beta"/>
    <property type="match status" value="1"/>
</dbReference>
<dbReference type="EMBL" id="JAPEVG010000010">
    <property type="protein sequence ID" value="KAJ8496939.1"/>
    <property type="molecule type" value="Genomic_DNA"/>
</dbReference>
<evidence type="ECO:0000256" key="3">
    <source>
        <dbReference type="ARBA" id="ARBA00008383"/>
    </source>
</evidence>
<dbReference type="CDD" id="cd01714">
    <property type="entry name" value="ETF_beta"/>
    <property type="match status" value="1"/>
</dbReference>
<evidence type="ECO:0000313" key="10">
    <source>
        <dbReference type="Proteomes" id="UP001215151"/>
    </source>
</evidence>
<dbReference type="SUPFAM" id="SSF89796">
    <property type="entry name" value="CoA-transferase family III (CaiB/BaiF)"/>
    <property type="match status" value="2"/>
</dbReference>
<evidence type="ECO:0000256" key="6">
    <source>
        <dbReference type="ARBA" id="ARBA00025416"/>
    </source>
</evidence>
<evidence type="ECO:0000256" key="1">
    <source>
        <dbReference type="ARBA" id="ARBA00004305"/>
    </source>
</evidence>
<keyword evidence="4" id="KW-0813">Transport</keyword>
<dbReference type="Gene3D" id="3.40.50.620">
    <property type="entry name" value="HUPs"/>
    <property type="match status" value="1"/>
</dbReference>
<comment type="subcellular location">
    <subcellularLocation>
        <location evidence="1">Mitochondrion matrix</location>
    </subcellularLocation>
</comment>
<comment type="similarity">
    <text evidence="2">Belongs to the ETF beta-subunit/FixA family.</text>
</comment>
<protein>
    <recommendedName>
        <fullName evidence="7">Probable electron transfer flavoprotein subunit beta</fullName>
    </recommendedName>
</protein>
<comment type="function">
    <text evidence="6">The electron transfer flavoprotein serves as a specific electron acceptor for several dehydrogenases, including five acyl-CoA dehydrogenases, glutaryl-CoA and sarcosine dehydrogenase. It transfers the electrons to the main mitochondrial respiratory chain via ETF-ubiquinone oxidoreductase (ETF dehydrogenase).</text>
</comment>
<dbReference type="PANTHER" id="PTHR21294:SF8">
    <property type="entry name" value="ELECTRON TRANSFER FLAVOPROTEIN SUBUNIT BETA"/>
    <property type="match status" value="1"/>
</dbReference>
<dbReference type="PROSITE" id="PS01065">
    <property type="entry name" value="ETF_BETA"/>
    <property type="match status" value="1"/>
</dbReference>
<name>A0AAD7U505_9APHY</name>
<dbReference type="Proteomes" id="UP001215151">
    <property type="component" value="Unassembled WGS sequence"/>
</dbReference>
<organism evidence="9 10">
    <name type="scientific">Trametes cubensis</name>
    <dbReference type="NCBI Taxonomy" id="1111947"/>
    <lineage>
        <taxon>Eukaryota</taxon>
        <taxon>Fungi</taxon>
        <taxon>Dikarya</taxon>
        <taxon>Basidiomycota</taxon>
        <taxon>Agaricomycotina</taxon>
        <taxon>Agaricomycetes</taxon>
        <taxon>Polyporales</taxon>
        <taxon>Polyporaceae</taxon>
        <taxon>Trametes</taxon>
    </lineage>
</organism>
<sequence length="794" mass="85903">MAAIRAPAETLWKSLNLSTELLSRLHLSEQPDPAVNSSFRIGTAAQTVIGLSGLAAAEFHRLRTGTEQDVSVHVRHAVLECKSEAYYSAEGESGEKFALFDTLAGVYPTKDNSYVRIHTNFPHHKQGILDILGCKPTRESIAEAMLHWNAVEFETEAASRKMVATALRSFDEWDAHPQGQALANTPPVSLVKIGEAPNRRVQPDATRPLEGIRVLDLTRVLAGPVCGRTLAGHGADVLLVTSPKLPALPNLDIDTSRGKRTTQLDLTDPTDRETFSTLVDGADVFLQAYRPGGLAEKGFGVDDVAKRRPGIVYASLCAYGWEGPWRERRGFDSLVQTATGFNVAEAEAYAAYTGDTDAPRPLPPKPLPLQALDHVAGYMLAFGIQAALCKTITASYQSIYTDNTYLTTGRFAGGGILGNPVVAFERGPPLPPRSMDDPEVSQYAVKVKQTQGSRGGTKLKTMTALAHAAKLSATPAKEGEAPMRLDAHLPDSAWITRAPPNHCAYRIWRTCDSTSLPPSLSHLNANMRPSAVRLLNILVPVKRTVDYAVKIRVNPDQKGVDLNVKHSMNPFDEIAVEEAVRLREKLKDEVKSIKVVTIGPPKAAETLRTALAMGADSGIHIEVPDSAPAPEPLGVAKALRAVIQREKDGVDLVIMGKQAIDDDAGQTGQMLAGLMDWAQATFASKLVVDPKAKEAQVTREIDGGLEELKCRLPLVVTTDLRLNEPRYASLPNIMKAKKKPIQKLTPAELEVDLAPILETVKVSEPPKRVGGGKVENVDQLIAKLKEAGITPVKS</sequence>
<keyword evidence="10" id="KW-1185">Reference proteome</keyword>
<dbReference type="InterPro" id="IPR014729">
    <property type="entry name" value="Rossmann-like_a/b/a_fold"/>
</dbReference>
<dbReference type="Gene3D" id="3.40.50.10540">
    <property type="entry name" value="Crotonobetainyl-coa:carnitine coa-transferase, domain 1"/>
    <property type="match status" value="2"/>
</dbReference>
<dbReference type="InterPro" id="IPR023606">
    <property type="entry name" value="CoA-Trfase_III_dom_1_sf"/>
</dbReference>
<dbReference type="SMART" id="SM00893">
    <property type="entry name" value="ETF"/>
    <property type="match status" value="1"/>
</dbReference>
<dbReference type="AlphaFoldDB" id="A0AAD7U505"/>
<dbReference type="InterPro" id="IPR014730">
    <property type="entry name" value="ETF_a/b_N"/>
</dbReference>
<dbReference type="SUPFAM" id="SSF52402">
    <property type="entry name" value="Adenine nucleotide alpha hydrolases-like"/>
    <property type="match status" value="1"/>
</dbReference>
<dbReference type="Pfam" id="PF02515">
    <property type="entry name" value="CoA_transf_3"/>
    <property type="match status" value="1"/>
</dbReference>
<evidence type="ECO:0000256" key="4">
    <source>
        <dbReference type="ARBA" id="ARBA00022448"/>
    </source>
</evidence>
<dbReference type="PANTHER" id="PTHR21294">
    <property type="entry name" value="ELECTRON TRANSFER FLAVOPROTEIN BETA-SUBUNIT"/>
    <property type="match status" value="1"/>
</dbReference>
<gene>
    <name evidence="9" type="ORF">ONZ51_g821</name>
</gene>
<keyword evidence="5" id="KW-0249">Electron transport</keyword>
<dbReference type="Gene3D" id="3.30.1540.10">
    <property type="entry name" value="formyl-coa transferase, domain 3"/>
    <property type="match status" value="1"/>
</dbReference>
<evidence type="ECO:0000256" key="2">
    <source>
        <dbReference type="ARBA" id="ARBA00007557"/>
    </source>
</evidence>
<accession>A0AAD7U505</accession>
<dbReference type="GO" id="GO:0009063">
    <property type="term" value="P:amino acid catabolic process"/>
    <property type="evidence" value="ECO:0007669"/>
    <property type="project" value="TreeGrafter"/>
</dbReference>
<dbReference type="InterPro" id="IPR003673">
    <property type="entry name" value="CoA-Trfase_fam_III"/>
</dbReference>
<dbReference type="InterPro" id="IPR033948">
    <property type="entry name" value="ETF_beta_N"/>
</dbReference>
<dbReference type="InterPro" id="IPR012255">
    <property type="entry name" value="ETF_b"/>
</dbReference>
<dbReference type="Pfam" id="PF01012">
    <property type="entry name" value="ETF"/>
    <property type="match status" value="1"/>
</dbReference>
<proteinExistence type="inferred from homology"/>
<evidence type="ECO:0000256" key="7">
    <source>
        <dbReference type="ARBA" id="ARBA00070315"/>
    </source>
</evidence>
<evidence type="ECO:0000259" key="8">
    <source>
        <dbReference type="SMART" id="SM00893"/>
    </source>
</evidence>
<dbReference type="GO" id="GO:0005759">
    <property type="term" value="C:mitochondrial matrix"/>
    <property type="evidence" value="ECO:0007669"/>
    <property type="project" value="UniProtKB-SubCell"/>
</dbReference>
<reference evidence="9" key="1">
    <citation type="submission" date="2022-11" db="EMBL/GenBank/DDBJ databases">
        <title>Genome Sequence of Cubamyces cubensis.</title>
        <authorList>
            <person name="Buettner E."/>
        </authorList>
    </citation>
    <scope>NUCLEOTIDE SEQUENCE</scope>
    <source>
        <strain evidence="9">MPL-01</strain>
    </source>
</reference>
<evidence type="ECO:0000256" key="5">
    <source>
        <dbReference type="ARBA" id="ARBA00022982"/>
    </source>
</evidence>
<dbReference type="GO" id="GO:0003824">
    <property type="term" value="F:catalytic activity"/>
    <property type="evidence" value="ECO:0007669"/>
    <property type="project" value="InterPro"/>
</dbReference>
<dbReference type="GO" id="GO:0009055">
    <property type="term" value="F:electron transfer activity"/>
    <property type="evidence" value="ECO:0007669"/>
    <property type="project" value="InterPro"/>
</dbReference>
<comment type="caution">
    <text evidence="9">The sequence shown here is derived from an EMBL/GenBank/DDBJ whole genome shotgun (WGS) entry which is preliminary data.</text>
</comment>
<dbReference type="InterPro" id="IPR000049">
    <property type="entry name" value="ET-Flavoprotein_bsu_CS"/>
</dbReference>